<dbReference type="SUPFAM" id="SSF48452">
    <property type="entry name" value="TPR-like"/>
    <property type="match status" value="1"/>
</dbReference>
<evidence type="ECO:0000256" key="2">
    <source>
        <dbReference type="ARBA" id="ARBA00006275"/>
    </source>
</evidence>
<evidence type="ECO:0000313" key="9">
    <source>
        <dbReference type="Proteomes" id="UP001214530"/>
    </source>
</evidence>
<gene>
    <name evidence="8" type="ORF">P0Y49_10905</name>
</gene>
<dbReference type="Proteomes" id="UP001214530">
    <property type="component" value="Chromosome"/>
</dbReference>
<evidence type="ECO:0000259" key="6">
    <source>
        <dbReference type="Pfam" id="PF07980"/>
    </source>
</evidence>
<dbReference type="InterPro" id="IPR012944">
    <property type="entry name" value="SusD_RagB_dom"/>
</dbReference>
<dbReference type="InterPro" id="IPR033985">
    <property type="entry name" value="SusD-like_N"/>
</dbReference>
<keyword evidence="5" id="KW-0998">Cell outer membrane</keyword>
<dbReference type="PROSITE" id="PS51257">
    <property type="entry name" value="PROKAR_LIPOPROTEIN"/>
    <property type="match status" value="1"/>
</dbReference>
<name>A0AAJ6B8Q8_9SPHI</name>
<feature type="domain" description="RagB/SusD" evidence="6">
    <location>
        <begin position="336"/>
        <end position="446"/>
    </location>
</feature>
<evidence type="ECO:0000259" key="7">
    <source>
        <dbReference type="Pfam" id="PF14322"/>
    </source>
</evidence>
<evidence type="ECO:0000313" key="8">
    <source>
        <dbReference type="EMBL" id="WEK21645.1"/>
    </source>
</evidence>
<evidence type="ECO:0000256" key="4">
    <source>
        <dbReference type="ARBA" id="ARBA00023136"/>
    </source>
</evidence>
<dbReference type="AlphaFoldDB" id="A0AAJ6B8Q8"/>
<sequence length="454" mass="51668">MKLIQNIIIFGVLLLLVSCQKEFLEKKSDKALLVPTTLEDFEFLLNNQLIMNTAPALGNISADDYFTTSEAILTLNDYEINTYLWKKDLFEGQPSPDWTTAYQQIFYANVVLDGLGKYTSQKTIQEKANTLKGRALFFRAIALYHLTQGFAEPYDVQTASSVLGLPVRTSSDVNIISPRGTLKQTYDQIIADLKLAETLLPVRVTYKTIPYKPAALAMLARTYLTMGDYINAEKYADDCLKLEGKLIDYNLLNPADIRPIPSSIPNGNDEVLFHTSLIAYKFNNRKRSFIAEDVYNLYDNSDLRRAIFFDKDGNGVITFKGGYSNVDSFCGLATDEILLIRAECAARRKDLNSALRDINTLLKNRIDKKIFTPFFTNDAEIALDKIISERRKELFGRSIRWSDLRRLNKETKYAVTLKRSINNIVYTLPPNDPKYTFPIPDDEIKMSGIPQNIR</sequence>
<dbReference type="Pfam" id="PF14322">
    <property type="entry name" value="SusD-like_3"/>
    <property type="match status" value="1"/>
</dbReference>
<reference evidence="8" key="1">
    <citation type="submission" date="2023-03" db="EMBL/GenBank/DDBJ databases">
        <title>Andean soil-derived lignocellulolytic bacterial consortium as a source of novel taxa and putative plastic-active enzymes.</title>
        <authorList>
            <person name="Diaz-Garcia L."/>
            <person name="Chuvochina M."/>
            <person name="Feuerriegel G."/>
            <person name="Bunk B."/>
            <person name="Sproer C."/>
            <person name="Streit W.R."/>
            <person name="Rodriguez L.M."/>
            <person name="Overmann J."/>
            <person name="Jimenez D.J."/>
        </authorList>
    </citation>
    <scope>NUCLEOTIDE SEQUENCE</scope>
    <source>
        <strain evidence="8">MAG 3858</strain>
    </source>
</reference>
<evidence type="ECO:0000256" key="3">
    <source>
        <dbReference type="ARBA" id="ARBA00022729"/>
    </source>
</evidence>
<comment type="subcellular location">
    <subcellularLocation>
        <location evidence="1">Cell outer membrane</location>
    </subcellularLocation>
</comment>
<accession>A0AAJ6B8Q8</accession>
<dbReference type="Gene3D" id="1.25.40.390">
    <property type="match status" value="1"/>
</dbReference>
<feature type="domain" description="SusD-like N-terminal" evidence="7">
    <location>
        <begin position="22"/>
        <end position="224"/>
    </location>
</feature>
<evidence type="ECO:0000256" key="5">
    <source>
        <dbReference type="ARBA" id="ARBA00023237"/>
    </source>
</evidence>
<dbReference type="GO" id="GO:0009279">
    <property type="term" value="C:cell outer membrane"/>
    <property type="evidence" value="ECO:0007669"/>
    <property type="project" value="UniProtKB-SubCell"/>
</dbReference>
<protein>
    <submittedName>
        <fullName evidence="8">RagB/SusD family nutrient uptake outer membrane protein</fullName>
    </submittedName>
</protein>
<evidence type="ECO:0000256" key="1">
    <source>
        <dbReference type="ARBA" id="ARBA00004442"/>
    </source>
</evidence>
<keyword evidence="3" id="KW-0732">Signal</keyword>
<dbReference type="InterPro" id="IPR011990">
    <property type="entry name" value="TPR-like_helical_dom_sf"/>
</dbReference>
<keyword evidence="4" id="KW-0472">Membrane</keyword>
<dbReference type="Pfam" id="PF07980">
    <property type="entry name" value="SusD_RagB"/>
    <property type="match status" value="1"/>
</dbReference>
<dbReference type="EMBL" id="CP119313">
    <property type="protein sequence ID" value="WEK21645.1"/>
    <property type="molecule type" value="Genomic_DNA"/>
</dbReference>
<comment type="similarity">
    <text evidence="2">Belongs to the SusD family.</text>
</comment>
<organism evidence="8 9">
    <name type="scientific">Candidatus Pedobacter colombiensis</name>
    <dbReference type="NCBI Taxonomy" id="3121371"/>
    <lineage>
        <taxon>Bacteria</taxon>
        <taxon>Pseudomonadati</taxon>
        <taxon>Bacteroidota</taxon>
        <taxon>Sphingobacteriia</taxon>
        <taxon>Sphingobacteriales</taxon>
        <taxon>Sphingobacteriaceae</taxon>
        <taxon>Pedobacter</taxon>
    </lineage>
</organism>
<proteinExistence type="inferred from homology"/>